<evidence type="ECO:0000256" key="1">
    <source>
        <dbReference type="ARBA" id="ARBA00009431"/>
    </source>
</evidence>
<dbReference type="PRINTS" id="PR00724">
    <property type="entry name" value="CRBOXYPTASEC"/>
</dbReference>
<dbReference type="InterPro" id="IPR029058">
    <property type="entry name" value="AB_hydrolase_fold"/>
</dbReference>
<dbReference type="EMBL" id="JARKIE010000019">
    <property type="protein sequence ID" value="KAJ7700871.1"/>
    <property type="molecule type" value="Genomic_DNA"/>
</dbReference>
<accession>A0AAD7GQT9</accession>
<comment type="caution">
    <text evidence="8">The sequence shown here is derived from an EMBL/GenBank/DDBJ whole genome shotgun (WGS) entry which is preliminary data.</text>
</comment>
<evidence type="ECO:0000313" key="9">
    <source>
        <dbReference type="Proteomes" id="UP001221757"/>
    </source>
</evidence>
<evidence type="ECO:0000256" key="5">
    <source>
        <dbReference type="ARBA" id="ARBA00022801"/>
    </source>
</evidence>
<reference evidence="8" key="1">
    <citation type="submission" date="2023-03" db="EMBL/GenBank/DDBJ databases">
        <title>Massive genome expansion in bonnet fungi (Mycena s.s.) driven by repeated elements and novel gene families across ecological guilds.</title>
        <authorList>
            <consortium name="Lawrence Berkeley National Laboratory"/>
            <person name="Harder C.B."/>
            <person name="Miyauchi S."/>
            <person name="Viragh M."/>
            <person name="Kuo A."/>
            <person name="Thoen E."/>
            <person name="Andreopoulos B."/>
            <person name="Lu D."/>
            <person name="Skrede I."/>
            <person name="Drula E."/>
            <person name="Henrissat B."/>
            <person name="Morin E."/>
            <person name="Kohler A."/>
            <person name="Barry K."/>
            <person name="LaButti K."/>
            <person name="Morin E."/>
            <person name="Salamov A."/>
            <person name="Lipzen A."/>
            <person name="Mereny Z."/>
            <person name="Hegedus B."/>
            <person name="Baldrian P."/>
            <person name="Stursova M."/>
            <person name="Weitz H."/>
            <person name="Taylor A."/>
            <person name="Grigoriev I.V."/>
            <person name="Nagy L.G."/>
            <person name="Martin F."/>
            <person name="Kauserud H."/>
        </authorList>
    </citation>
    <scope>NUCLEOTIDE SEQUENCE</scope>
    <source>
        <strain evidence="8">CBHHK067</strain>
    </source>
</reference>
<feature type="signal peptide" evidence="7">
    <location>
        <begin position="1"/>
        <end position="19"/>
    </location>
</feature>
<evidence type="ECO:0000256" key="3">
    <source>
        <dbReference type="ARBA" id="ARBA00022670"/>
    </source>
</evidence>
<comment type="similarity">
    <text evidence="1 7">Belongs to the peptidase S10 family.</text>
</comment>
<dbReference type="GO" id="GO:0000324">
    <property type="term" value="C:fungal-type vacuole"/>
    <property type="evidence" value="ECO:0007669"/>
    <property type="project" value="TreeGrafter"/>
</dbReference>
<keyword evidence="4 7" id="KW-0732">Signal</keyword>
<dbReference type="Pfam" id="PF00450">
    <property type="entry name" value="Peptidase_S10"/>
    <property type="match status" value="1"/>
</dbReference>
<dbReference type="Proteomes" id="UP001221757">
    <property type="component" value="Unassembled WGS sequence"/>
</dbReference>
<keyword evidence="3 7" id="KW-0645">Protease</keyword>
<evidence type="ECO:0000256" key="2">
    <source>
        <dbReference type="ARBA" id="ARBA00022645"/>
    </source>
</evidence>
<dbReference type="AlphaFoldDB" id="A0AAD7GQT9"/>
<evidence type="ECO:0000256" key="4">
    <source>
        <dbReference type="ARBA" id="ARBA00022729"/>
    </source>
</evidence>
<keyword evidence="2 7" id="KW-0121">Carboxypeptidase</keyword>
<sequence length="483" mass="53466">MRLLLSFFLALFVLQSLGGVQNLRSSYYTQELFDGLNDTQYAAYATLKHEAFPHHSVRIRHIQKSTVFCDSTVDAYAGYIDIEARHLFFYYFESRNTPVKDDVILWLNGGKCPGASATIGLFMELGPCTIISDNATEYNPNSWNSNANMLFIDQPVGVGFSYAEYGETVATTEEATKDIAVFLAIFFESMDGLKGRALHIAGESYGGRYVPLFAAEVYDQNRRLEQLGITALNITSVLIGGTITSYYDMQCSPFAGTGTPIQSISVCAQMKQALPRCQRALRTHCEDTFDMINCRAALSFCDDKLAVPFQLTGNVYDIRTECVGEVRDTLCYPETKQIANYLNLPSTREILGIHSSYPNISLVGWAVNAAFDASGDVLKSSTPHIEALLERGIRVLIFAGTYDLACNFVGNDRMTRGLRWYGQQEFSAQPLRDWFVAGRLAGEMRSFGGLTFATLRDAGHQAPHDNPVPALALVNRWLAGGAL</sequence>
<gene>
    <name evidence="8" type="ORF">B0H17DRAFT_925232</name>
</gene>
<keyword evidence="5 7" id="KW-0378">Hydrolase</keyword>
<dbReference type="EC" id="3.4.16.-" evidence="7"/>
<dbReference type="SUPFAM" id="SSF53474">
    <property type="entry name" value="alpha/beta-Hydrolases"/>
    <property type="match status" value="1"/>
</dbReference>
<proteinExistence type="inferred from homology"/>
<dbReference type="PANTHER" id="PTHR11802">
    <property type="entry name" value="SERINE PROTEASE FAMILY S10 SERINE CARBOXYPEPTIDASE"/>
    <property type="match status" value="1"/>
</dbReference>
<evidence type="ECO:0000256" key="7">
    <source>
        <dbReference type="RuleBase" id="RU361156"/>
    </source>
</evidence>
<feature type="chain" id="PRO_5041768348" description="Carboxypeptidase" evidence="7">
    <location>
        <begin position="20"/>
        <end position="483"/>
    </location>
</feature>
<dbReference type="InterPro" id="IPR018202">
    <property type="entry name" value="Ser_caboxypep_ser_AS"/>
</dbReference>
<keyword evidence="6" id="KW-0325">Glycoprotein</keyword>
<dbReference type="PROSITE" id="PS00131">
    <property type="entry name" value="CARBOXYPEPT_SER_SER"/>
    <property type="match status" value="1"/>
</dbReference>
<dbReference type="GO" id="GO:0004185">
    <property type="term" value="F:serine-type carboxypeptidase activity"/>
    <property type="evidence" value="ECO:0007669"/>
    <property type="project" value="UniProtKB-UniRule"/>
</dbReference>
<dbReference type="Gene3D" id="1.10.287.410">
    <property type="match status" value="1"/>
</dbReference>
<keyword evidence="9" id="KW-1185">Reference proteome</keyword>
<protein>
    <recommendedName>
        <fullName evidence="7">Carboxypeptidase</fullName>
        <ecNumber evidence="7">3.4.16.-</ecNumber>
    </recommendedName>
</protein>
<evidence type="ECO:0000313" key="8">
    <source>
        <dbReference type="EMBL" id="KAJ7700871.1"/>
    </source>
</evidence>
<dbReference type="PANTHER" id="PTHR11802:SF113">
    <property type="entry name" value="SERINE CARBOXYPEPTIDASE CTSA-4.1"/>
    <property type="match status" value="1"/>
</dbReference>
<organism evidence="8 9">
    <name type="scientific">Mycena rosella</name>
    <name type="common">Pink bonnet</name>
    <name type="synonym">Agaricus rosellus</name>
    <dbReference type="NCBI Taxonomy" id="1033263"/>
    <lineage>
        <taxon>Eukaryota</taxon>
        <taxon>Fungi</taxon>
        <taxon>Dikarya</taxon>
        <taxon>Basidiomycota</taxon>
        <taxon>Agaricomycotina</taxon>
        <taxon>Agaricomycetes</taxon>
        <taxon>Agaricomycetidae</taxon>
        <taxon>Agaricales</taxon>
        <taxon>Marasmiineae</taxon>
        <taxon>Mycenaceae</taxon>
        <taxon>Mycena</taxon>
    </lineage>
</organism>
<dbReference type="InterPro" id="IPR001563">
    <property type="entry name" value="Peptidase_S10"/>
</dbReference>
<dbReference type="GO" id="GO:0006508">
    <property type="term" value="P:proteolysis"/>
    <property type="evidence" value="ECO:0007669"/>
    <property type="project" value="UniProtKB-KW"/>
</dbReference>
<evidence type="ECO:0000256" key="6">
    <source>
        <dbReference type="ARBA" id="ARBA00023180"/>
    </source>
</evidence>
<dbReference type="Gene3D" id="3.40.50.1820">
    <property type="entry name" value="alpha/beta hydrolase"/>
    <property type="match status" value="1"/>
</dbReference>
<name>A0AAD7GQT9_MYCRO</name>